<dbReference type="Proteomes" id="UP001603857">
    <property type="component" value="Unassembled WGS sequence"/>
</dbReference>
<evidence type="ECO:0000313" key="2">
    <source>
        <dbReference type="EMBL" id="KAL2323230.1"/>
    </source>
</evidence>
<evidence type="ECO:0000313" key="3">
    <source>
        <dbReference type="Proteomes" id="UP001603857"/>
    </source>
</evidence>
<protein>
    <submittedName>
        <fullName evidence="2">Uncharacterized protein</fullName>
    </submittedName>
</protein>
<gene>
    <name evidence="2" type="ORF">Fmac_027609</name>
</gene>
<evidence type="ECO:0000256" key="1">
    <source>
        <dbReference type="ARBA" id="ARBA00006974"/>
    </source>
</evidence>
<reference evidence="2 3" key="1">
    <citation type="submission" date="2024-08" db="EMBL/GenBank/DDBJ databases">
        <title>Insights into the chromosomal genome structure of Flemingia macrophylla.</title>
        <authorList>
            <person name="Ding Y."/>
            <person name="Zhao Y."/>
            <person name="Bi W."/>
            <person name="Wu M."/>
            <person name="Zhao G."/>
            <person name="Gong Y."/>
            <person name="Li W."/>
            <person name="Zhang P."/>
        </authorList>
    </citation>
    <scope>NUCLEOTIDE SEQUENCE [LARGE SCALE GENOMIC DNA]</scope>
    <source>
        <strain evidence="2">DYQJB</strain>
        <tissue evidence="2">Leaf</tissue>
    </source>
</reference>
<dbReference type="InterPro" id="IPR003676">
    <property type="entry name" value="SAUR_fam"/>
</dbReference>
<proteinExistence type="inferred from homology"/>
<dbReference type="PANTHER" id="PTHR31374">
    <property type="entry name" value="AUXIN-INDUCED PROTEIN-LIKE-RELATED"/>
    <property type="match status" value="1"/>
</dbReference>
<comment type="similarity">
    <text evidence="1">Belongs to the ARG7 family.</text>
</comment>
<comment type="caution">
    <text evidence="2">The sequence shown here is derived from an EMBL/GenBank/DDBJ whole genome shotgun (WGS) entry which is preliminary data.</text>
</comment>
<dbReference type="EMBL" id="JBGMDY010000009">
    <property type="protein sequence ID" value="KAL2323230.1"/>
    <property type="molecule type" value="Genomic_DNA"/>
</dbReference>
<dbReference type="PANTHER" id="PTHR31374:SF188">
    <property type="entry name" value="SAUR-LIKE AUXIN-RESPONSIVE FAMILY PROTEIN"/>
    <property type="match status" value="1"/>
</dbReference>
<keyword evidence="3" id="KW-1185">Reference proteome</keyword>
<sequence>MLRSFVGKIEKGFSVFAHRRPPLRHLNEATSEVPDDVREGYFAVVATKDGESRKFIVGLHYLNDPAFLGLLDEAQKEFGFRQKGALAIPCQPQELQNILDVRCHQRRESRYEEASVKGVFETAKLVEHVYKKTGKHAVIVMEEHSVKDFKMLRSIVGKIQKGLSLIVLRKPSSLSYFSENQLETANVMPNDVRKGYFAVLAIKDGETKRFSVELDYLTNPEFLGLLDQAREEYGFKQQGTLEVPCRPQELQKILDGWRMRSDNMKGVGRDIFLPKFL</sequence>
<organism evidence="2 3">
    <name type="scientific">Flemingia macrophylla</name>
    <dbReference type="NCBI Taxonomy" id="520843"/>
    <lineage>
        <taxon>Eukaryota</taxon>
        <taxon>Viridiplantae</taxon>
        <taxon>Streptophyta</taxon>
        <taxon>Embryophyta</taxon>
        <taxon>Tracheophyta</taxon>
        <taxon>Spermatophyta</taxon>
        <taxon>Magnoliopsida</taxon>
        <taxon>eudicotyledons</taxon>
        <taxon>Gunneridae</taxon>
        <taxon>Pentapetalae</taxon>
        <taxon>rosids</taxon>
        <taxon>fabids</taxon>
        <taxon>Fabales</taxon>
        <taxon>Fabaceae</taxon>
        <taxon>Papilionoideae</taxon>
        <taxon>50 kb inversion clade</taxon>
        <taxon>NPAAA clade</taxon>
        <taxon>indigoferoid/millettioid clade</taxon>
        <taxon>Phaseoleae</taxon>
        <taxon>Flemingia</taxon>
    </lineage>
</organism>
<accession>A0ABD1LI71</accession>
<dbReference type="Pfam" id="PF02519">
    <property type="entry name" value="Auxin_inducible"/>
    <property type="match status" value="2"/>
</dbReference>
<dbReference type="AlphaFoldDB" id="A0ABD1LI71"/>
<name>A0ABD1LI71_9FABA</name>